<dbReference type="AlphaFoldDB" id="A0A6N2M231"/>
<feature type="transmembrane region" description="Helical" evidence="2">
    <location>
        <begin position="58"/>
        <end position="79"/>
    </location>
</feature>
<accession>A0A6N2M231</accession>
<proteinExistence type="predicted"/>
<gene>
    <name evidence="3" type="ORF">SVIM_LOCUS306251</name>
</gene>
<keyword evidence="2" id="KW-0472">Membrane</keyword>
<feature type="compositionally biased region" description="Basic and acidic residues" evidence="1">
    <location>
        <begin position="147"/>
        <end position="173"/>
    </location>
</feature>
<evidence type="ECO:0000313" key="3">
    <source>
        <dbReference type="EMBL" id="VFU47602.1"/>
    </source>
</evidence>
<organism evidence="3">
    <name type="scientific">Salix viminalis</name>
    <name type="common">Common osier</name>
    <name type="synonym">Basket willow</name>
    <dbReference type="NCBI Taxonomy" id="40686"/>
    <lineage>
        <taxon>Eukaryota</taxon>
        <taxon>Viridiplantae</taxon>
        <taxon>Streptophyta</taxon>
        <taxon>Embryophyta</taxon>
        <taxon>Tracheophyta</taxon>
        <taxon>Spermatophyta</taxon>
        <taxon>Magnoliopsida</taxon>
        <taxon>eudicotyledons</taxon>
        <taxon>Gunneridae</taxon>
        <taxon>Pentapetalae</taxon>
        <taxon>rosids</taxon>
        <taxon>fabids</taxon>
        <taxon>Malpighiales</taxon>
        <taxon>Salicaceae</taxon>
        <taxon>Saliceae</taxon>
        <taxon>Salix</taxon>
    </lineage>
</organism>
<reference evidence="3" key="1">
    <citation type="submission" date="2019-03" db="EMBL/GenBank/DDBJ databases">
        <authorList>
            <person name="Mank J."/>
            <person name="Almeida P."/>
        </authorList>
    </citation>
    <scope>NUCLEOTIDE SEQUENCE</scope>
    <source>
        <strain evidence="3">78183</strain>
    </source>
</reference>
<evidence type="ECO:0000256" key="2">
    <source>
        <dbReference type="SAM" id="Phobius"/>
    </source>
</evidence>
<keyword evidence="2" id="KW-0812">Transmembrane</keyword>
<dbReference type="EMBL" id="CAADRP010001674">
    <property type="protein sequence ID" value="VFU47602.1"/>
    <property type="molecule type" value="Genomic_DNA"/>
</dbReference>
<protein>
    <submittedName>
        <fullName evidence="3">Uncharacterized protein</fullName>
    </submittedName>
</protein>
<feature type="compositionally biased region" description="Basic and acidic residues" evidence="1">
    <location>
        <begin position="118"/>
        <end position="140"/>
    </location>
</feature>
<sequence length="191" mass="21178">MASHQLEEATDHIVQLPKIVEEVPKKAPVTQDASPTITSHLYVLTSTFPNGIQDPDDILGVLSVIIYSILTITIGKYTFMKGEREVAEMVEPEEPKIAETTMSEAVEETSKKMNKSGRKGEREVTEMVEPQEPKIVEANRSEAVVETSKKMNKSERTTQEKDALDKILTKQGEKTPTSKSSAPPPQEEKPS</sequence>
<keyword evidence="2" id="KW-1133">Transmembrane helix</keyword>
<evidence type="ECO:0000256" key="1">
    <source>
        <dbReference type="SAM" id="MobiDB-lite"/>
    </source>
</evidence>
<feature type="region of interest" description="Disordered" evidence="1">
    <location>
        <begin position="102"/>
        <end position="191"/>
    </location>
</feature>
<name>A0A6N2M231_SALVM</name>